<reference evidence="1 2" key="1">
    <citation type="submission" date="2015-06" db="EMBL/GenBank/DDBJ databases">
        <title>Prevotella sp. 109, sp. nov., a novel member of the family Prevotellaceae isolated from human faeces.</title>
        <authorList>
            <person name="Shkoporov A.N."/>
            <person name="Chaplin A.V."/>
            <person name="Kafarskaia L.I."/>
            <person name="Efimov B.A."/>
        </authorList>
    </citation>
    <scope>NUCLEOTIDE SEQUENCE [LARGE SCALE GENOMIC DNA]</scope>
    <source>
        <strain evidence="1 2">109</strain>
    </source>
</reference>
<evidence type="ECO:0000313" key="2">
    <source>
        <dbReference type="Proteomes" id="UP000036951"/>
    </source>
</evidence>
<dbReference type="AlphaFoldDB" id="A0A8E1QZI5"/>
<keyword evidence="2" id="KW-1185">Reference proteome</keyword>
<organism evidence="1 2">
    <name type="scientific">Xylanibacter rarus</name>
    <dbReference type="NCBI Taxonomy" id="1676614"/>
    <lineage>
        <taxon>Bacteria</taxon>
        <taxon>Pseudomonadati</taxon>
        <taxon>Bacteroidota</taxon>
        <taxon>Bacteroidia</taxon>
        <taxon>Bacteroidales</taxon>
        <taxon>Prevotellaceae</taxon>
        <taxon>Xylanibacter</taxon>
    </lineage>
</organism>
<protein>
    <submittedName>
        <fullName evidence="1">Uncharacterized protein</fullName>
    </submittedName>
</protein>
<evidence type="ECO:0000313" key="1">
    <source>
        <dbReference type="EMBL" id="KOO67557.1"/>
    </source>
</evidence>
<accession>A0A8E1QZI5</accession>
<proteinExistence type="predicted"/>
<sequence length="80" mass="9498">MPRLSLAYAKIMQIESRIIQVLLERYAEMQLSLCKDNANQMQVKIKSSIFMLLPHVTPNKPIKQRFCQHIYDLFIFMIVQ</sequence>
<name>A0A8E1QZI5_9BACT</name>
<dbReference type="EMBL" id="LFQU01000035">
    <property type="protein sequence ID" value="KOO67557.1"/>
    <property type="molecule type" value="Genomic_DNA"/>
</dbReference>
<comment type="caution">
    <text evidence="1">The sequence shown here is derived from an EMBL/GenBank/DDBJ whole genome shotgun (WGS) entry which is preliminary data.</text>
</comment>
<dbReference type="Proteomes" id="UP000036951">
    <property type="component" value="Unassembled WGS sequence"/>
</dbReference>
<gene>
    <name evidence="1" type="ORF">ACU52_12870</name>
</gene>